<dbReference type="InterPro" id="IPR017850">
    <property type="entry name" value="Alkaline_phosphatase_core_sf"/>
</dbReference>
<evidence type="ECO:0000259" key="6">
    <source>
        <dbReference type="Pfam" id="PF00884"/>
    </source>
</evidence>
<dbReference type="InterPro" id="IPR000917">
    <property type="entry name" value="Sulfatase_N"/>
</dbReference>
<organism evidence="7 8">
    <name type="scientific">Neotamlana sargassicola</name>
    <dbReference type="NCBI Taxonomy" id="2883125"/>
    <lineage>
        <taxon>Bacteria</taxon>
        <taxon>Pseudomonadati</taxon>
        <taxon>Bacteroidota</taxon>
        <taxon>Flavobacteriia</taxon>
        <taxon>Flavobacteriales</taxon>
        <taxon>Flavobacteriaceae</taxon>
        <taxon>Neotamlana</taxon>
    </lineage>
</organism>
<dbReference type="GO" id="GO:0004065">
    <property type="term" value="F:arylsulfatase activity"/>
    <property type="evidence" value="ECO:0007669"/>
    <property type="project" value="TreeGrafter"/>
</dbReference>
<evidence type="ECO:0000313" key="7">
    <source>
        <dbReference type="EMBL" id="MCB4807905.1"/>
    </source>
</evidence>
<dbReference type="Gene3D" id="3.40.720.10">
    <property type="entry name" value="Alkaline Phosphatase, subunit A"/>
    <property type="match status" value="1"/>
</dbReference>
<name>A0A9X1L4B7_9FLAO</name>
<comment type="caution">
    <text evidence="7">The sequence shown here is derived from an EMBL/GenBank/DDBJ whole genome shotgun (WGS) entry which is preliminary data.</text>
</comment>
<feature type="domain" description="Sulfatase N-terminal" evidence="6">
    <location>
        <begin position="46"/>
        <end position="368"/>
    </location>
</feature>
<feature type="chain" id="PRO_5040969938" evidence="5">
    <location>
        <begin position="23"/>
        <end position="497"/>
    </location>
</feature>
<evidence type="ECO:0000256" key="3">
    <source>
        <dbReference type="ARBA" id="ARBA00022801"/>
    </source>
</evidence>
<sequence length="497" mass="56066">MPFKKVNIVSIFVILFCFVACKNNVESKTKTEEINTPTNSLINSKPNIVVLLCDDLGYGDLSSFGHPIIKTPNLDKLAETGIKLTNFYSTAPVCSPSRAGLLTGRSPNKAGIYDFIPGLKKSPDNRDLVHLQAHEKTIPAMLKSAGYATCLVGKWHCSSRFNSNEQPQPDDFGFDHWMATHNNASPSHKNPKNFIRNREKVGEIEGFSSQIIVFEAIDWLNAKKDDKPFFLEVTFHEPHEPIASPEDLVEKYLPQAKTREEAEYFANVENVDIAVGRLVEYFKENNMDNTLIVFSSDNGPETLMRYSRAKHSYGSPGALKGMKLWTNEAGFRVPGIINWLGKETFTGTANNVVSALDYFPTFAALAGAETPNNLDGESFTSLLQTGEFNREKPLIWAFYDAINERRVAMRKGKYKIMARIEANGETLGKIHNLYDGNEALVKNAELVDFVMFNLEQDINESEDLKEKEPEVFHTMKIAFQKEYKKLLDESHIWVRAE</sequence>
<evidence type="ECO:0000256" key="4">
    <source>
        <dbReference type="ARBA" id="ARBA00022837"/>
    </source>
</evidence>
<dbReference type="PROSITE" id="PS00149">
    <property type="entry name" value="SULFATASE_2"/>
    <property type="match status" value="1"/>
</dbReference>
<dbReference type="PANTHER" id="PTHR42693">
    <property type="entry name" value="ARYLSULFATASE FAMILY MEMBER"/>
    <property type="match status" value="1"/>
</dbReference>
<evidence type="ECO:0000313" key="8">
    <source>
        <dbReference type="Proteomes" id="UP001139286"/>
    </source>
</evidence>
<comment type="similarity">
    <text evidence="1">Belongs to the sulfatase family.</text>
</comment>
<dbReference type="AlphaFoldDB" id="A0A9X1L4B7"/>
<accession>A0A9X1L4B7</accession>
<dbReference type="RefSeq" id="WP_226695330.1">
    <property type="nucleotide sequence ID" value="NZ_JAJAPX010000002.1"/>
</dbReference>
<feature type="signal peptide" evidence="5">
    <location>
        <begin position="1"/>
        <end position="22"/>
    </location>
</feature>
<dbReference type="PANTHER" id="PTHR42693:SF53">
    <property type="entry name" value="ENDO-4-O-SULFATASE"/>
    <property type="match status" value="1"/>
</dbReference>
<gene>
    <name evidence="7" type="ORF">LG651_06545</name>
</gene>
<keyword evidence="8" id="KW-1185">Reference proteome</keyword>
<dbReference type="Pfam" id="PF00884">
    <property type="entry name" value="Sulfatase"/>
    <property type="match status" value="1"/>
</dbReference>
<dbReference type="EMBL" id="JAJAPX010000002">
    <property type="protein sequence ID" value="MCB4807905.1"/>
    <property type="molecule type" value="Genomic_DNA"/>
</dbReference>
<keyword evidence="2" id="KW-0479">Metal-binding</keyword>
<dbReference type="Proteomes" id="UP001139286">
    <property type="component" value="Unassembled WGS sequence"/>
</dbReference>
<dbReference type="SUPFAM" id="SSF53649">
    <property type="entry name" value="Alkaline phosphatase-like"/>
    <property type="match status" value="1"/>
</dbReference>
<reference evidence="7" key="1">
    <citation type="submission" date="2021-10" db="EMBL/GenBank/DDBJ databases">
        <title>Tamlana sargassums sp. nov., and Tamlana laminarinivorans sp. nov., two new bacteria isolated from the brown alga.</title>
        <authorList>
            <person name="Li J."/>
        </authorList>
    </citation>
    <scope>NUCLEOTIDE SEQUENCE</scope>
    <source>
        <strain evidence="7">62-3</strain>
    </source>
</reference>
<evidence type="ECO:0000256" key="5">
    <source>
        <dbReference type="SAM" id="SignalP"/>
    </source>
</evidence>
<dbReference type="GO" id="GO:0046872">
    <property type="term" value="F:metal ion binding"/>
    <property type="evidence" value="ECO:0007669"/>
    <property type="project" value="UniProtKB-KW"/>
</dbReference>
<evidence type="ECO:0000256" key="1">
    <source>
        <dbReference type="ARBA" id="ARBA00008779"/>
    </source>
</evidence>
<dbReference type="PROSITE" id="PS00523">
    <property type="entry name" value="SULFATASE_1"/>
    <property type="match status" value="1"/>
</dbReference>
<protein>
    <submittedName>
        <fullName evidence="7">Sulfatase-like hydrolase/transferase</fullName>
    </submittedName>
</protein>
<keyword evidence="4" id="KW-0106">Calcium</keyword>
<evidence type="ECO:0000256" key="2">
    <source>
        <dbReference type="ARBA" id="ARBA00022723"/>
    </source>
</evidence>
<keyword evidence="3 7" id="KW-0378">Hydrolase</keyword>
<keyword evidence="5" id="KW-0732">Signal</keyword>
<proteinExistence type="inferred from homology"/>
<dbReference type="InterPro" id="IPR024607">
    <property type="entry name" value="Sulfatase_CS"/>
</dbReference>
<dbReference type="InterPro" id="IPR050738">
    <property type="entry name" value="Sulfatase"/>
</dbReference>
<dbReference type="Gene3D" id="3.30.1120.10">
    <property type="match status" value="1"/>
</dbReference>